<reference evidence="2 5" key="2">
    <citation type="submission" date="2019-09" db="EMBL/GenBank/DDBJ databases">
        <title>Prevalence, distribution, and phylogeny of type two toxin-antitoxin genes possessed by Cronobacter species where C. sakazakii homologs follow sequence type lineages.</title>
        <authorList>
            <person name="Finkelstein S."/>
            <person name="Negrete F."/>
            <person name="Jang H."/>
            <person name="Gopinath G.R."/>
            <person name="Tall B.D."/>
        </authorList>
    </citation>
    <scope>NUCLEOTIDE SEQUENCE [LARGE SCALE GENOMIC DNA]</scope>
    <source>
        <strain evidence="2 5">MOD1_Comp4</strain>
    </source>
</reference>
<gene>
    <name evidence="3" type="ORF">B7T07_18645</name>
    <name evidence="2" type="ORF">FZI38_09060</name>
</gene>
<name>A0A3Q9CJB6_CROSK</name>
<evidence type="ECO:0000256" key="1">
    <source>
        <dbReference type="SAM" id="Phobius"/>
    </source>
</evidence>
<feature type="transmembrane region" description="Helical" evidence="1">
    <location>
        <begin position="114"/>
        <end position="136"/>
    </location>
</feature>
<evidence type="ECO:0000313" key="2">
    <source>
        <dbReference type="EMBL" id="KAB0878930.1"/>
    </source>
</evidence>
<evidence type="ECO:0000313" key="3">
    <source>
        <dbReference type="EMBL" id="PUW02156.1"/>
    </source>
</evidence>
<sequence length="137" mass="16698">MNFESVLLFLMVFLLIVLVIFSIVNARYFKRNENKYNELLTEYRQRGLDLDSVTKFATYFGSLVIYQKIIWFVRLYKGVKMKYTNDRYVQPEAYQFIQSLPEEKIAWILKLHRLYMIQFALMTLWFAVLATIWIFYK</sequence>
<evidence type="ECO:0000313" key="5">
    <source>
        <dbReference type="Proteomes" id="UP000439917"/>
    </source>
</evidence>
<dbReference type="EMBL" id="NCTU01000015">
    <property type="protein sequence ID" value="PUW02156.1"/>
    <property type="molecule type" value="Genomic_DNA"/>
</dbReference>
<evidence type="ECO:0000313" key="4">
    <source>
        <dbReference type="Proteomes" id="UP000244856"/>
    </source>
</evidence>
<reference evidence="3 4" key="1">
    <citation type="submission" date="2017-04" db="EMBL/GenBank/DDBJ databases">
        <title>Cronobacter sakazakii, ST83 Lineage Isolates.</title>
        <authorList>
            <person name="Chase H."/>
            <person name="Tall B."/>
            <person name="Gopinath G."/>
            <person name="Lehner A."/>
        </authorList>
    </citation>
    <scope>NUCLEOTIDE SEQUENCE [LARGE SCALE GENOMIC DNA]</scope>
    <source>
        <strain evidence="3 4">MOD1_Comp15</strain>
    </source>
</reference>
<dbReference type="Proteomes" id="UP000244856">
    <property type="component" value="Unassembled WGS sequence"/>
</dbReference>
<comment type="caution">
    <text evidence="3">The sequence shown here is derived from an EMBL/GenBank/DDBJ whole genome shotgun (WGS) entry which is preliminary data.</text>
</comment>
<protein>
    <submittedName>
        <fullName evidence="3">Uncharacterized protein</fullName>
    </submittedName>
</protein>
<dbReference type="RefSeq" id="WP_004386966.1">
    <property type="nucleotide sequence ID" value="NZ_CABMLV010000001.1"/>
</dbReference>
<keyword evidence="1" id="KW-0472">Membrane</keyword>
<dbReference type="AlphaFoldDB" id="A0A3Q9CJB6"/>
<dbReference type="EMBL" id="WAGF01000008">
    <property type="protein sequence ID" value="KAB0878930.1"/>
    <property type="molecule type" value="Genomic_DNA"/>
</dbReference>
<feature type="transmembrane region" description="Helical" evidence="1">
    <location>
        <begin position="56"/>
        <end position="76"/>
    </location>
</feature>
<dbReference type="OMA" id="LATIWIF"/>
<organism evidence="3 4">
    <name type="scientific">Cronobacter sakazakii</name>
    <name type="common">Enterobacter sakazakii</name>
    <dbReference type="NCBI Taxonomy" id="28141"/>
    <lineage>
        <taxon>Bacteria</taxon>
        <taxon>Pseudomonadati</taxon>
        <taxon>Pseudomonadota</taxon>
        <taxon>Gammaproteobacteria</taxon>
        <taxon>Enterobacterales</taxon>
        <taxon>Enterobacteriaceae</taxon>
        <taxon>Cronobacter</taxon>
    </lineage>
</organism>
<accession>A0A3Q9CJB6</accession>
<dbReference type="Proteomes" id="UP000439917">
    <property type="component" value="Unassembled WGS sequence"/>
</dbReference>
<proteinExistence type="predicted"/>
<keyword evidence="1" id="KW-1133">Transmembrane helix</keyword>
<keyword evidence="1" id="KW-0812">Transmembrane</keyword>